<evidence type="ECO:0000256" key="4">
    <source>
        <dbReference type="ARBA" id="ARBA00023180"/>
    </source>
</evidence>
<sequence>MGFKSRLSVRPSTIASPSPRTHVFGTAERGAISLLAFVLHAFFLVYLVIFGGVYFIVPEYQAQILHTYYPRVQAIMCFLLALLHARGLLNIVCPAACVNTSIDIFDPNVTPTTLVGKLMHGYTRCFSRYGLFGLHGRLYDARVAAKQLLHVPSHAIQVYQLSVYITDPRAVAVSGVVLAVTCVVVSACSFSKRDIVRRWGPPLVDSICGFVLCGGVPLVFLARIMINYYFAGDSTIIKDRVWLNAMVMLGRAVSITSPLEMLSTVVLYSLLFVSLRTLHADVHIRHGDFAAHHLLYGPKLDELALGGWHDTHTVVRRVKYMHLVLSVAAAAFFCGVTASSMARATCFEGCLLHTAPWFATACTCLMVHHNCVLHPTKDLEAYIATTLPSVFDLALVQCDLPTGLSRGLLHQLTNLYRLDLRQTNTMSWPLAPSDLPPSLVVLTLQDQVLPALPAPLAYIAYHLHYIILVNVFFTTPMDFPAYDNLYMFYATNASLTYAPPFLLNMSTLQEIGLDQNRLTAFPTEVASLPHLEFLSLMANDITSIPPSFLTRFPPTLTTVYLDGNPIDALPLDMDIHLLLSKRLRIHDTPLCTRLRAIAAAASSTSLVASLPPLEQHIVAHIDAICSANCAAGCPADFVGNGVCDAACLVPTCDYDAPAAAFAAVGSQASDCFDVLTGWEPSGPQ</sequence>
<dbReference type="Proteomes" id="UP000332933">
    <property type="component" value="Unassembled WGS sequence"/>
</dbReference>
<organism evidence="8 9">
    <name type="scientific">Aphanomyces stellatus</name>
    <dbReference type="NCBI Taxonomy" id="120398"/>
    <lineage>
        <taxon>Eukaryota</taxon>
        <taxon>Sar</taxon>
        <taxon>Stramenopiles</taxon>
        <taxon>Oomycota</taxon>
        <taxon>Saprolegniomycetes</taxon>
        <taxon>Saprolegniales</taxon>
        <taxon>Verrucalvaceae</taxon>
        <taxon>Aphanomyces</taxon>
    </lineage>
</organism>
<feature type="transmembrane region" description="Helical" evidence="5">
    <location>
        <begin position="203"/>
        <end position="231"/>
    </location>
</feature>
<name>A0A485K340_9STRA</name>
<keyword evidence="4" id="KW-0325">Glycoprotein</keyword>
<dbReference type="InterPro" id="IPR032675">
    <property type="entry name" value="LRR_dom_sf"/>
</dbReference>
<dbReference type="SUPFAM" id="SSF52058">
    <property type="entry name" value="L domain-like"/>
    <property type="match status" value="1"/>
</dbReference>
<reference evidence="8 9" key="1">
    <citation type="submission" date="2019-03" db="EMBL/GenBank/DDBJ databases">
        <authorList>
            <person name="Gaulin E."/>
            <person name="Dumas B."/>
        </authorList>
    </citation>
    <scope>NUCLEOTIDE SEQUENCE [LARGE SCALE GENOMIC DNA]</scope>
    <source>
        <strain evidence="8">CBS 568.67</strain>
    </source>
</reference>
<keyword evidence="5" id="KW-0812">Transmembrane</keyword>
<evidence type="ECO:0000259" key="6">
    <source>
        <dbReference type="Pfam" id="PF00066"/>
    </source>
</evidence>
<feature type="transmembrane region" description="Helical" evidence="5">
    <location>
        <begin position="170"/>
        <end position="191"/>
    </location>
</feature>
<dbReference type="Gene3D" id="3.80.10.10">
    <property type="entry name" value="Ribonuclease Inhibitor"/>
    <property type="match status" value="1"/>
</dbReference>
<dbReference type="GO" id="GO:0005737">
    <property type="term" value="C:cytoplasm"/>
    <property type="evidence" value="ECO:0007669"/>
    <property type="project" value="TreeGrafter"/>
</dbReference>
<feature type="transmembrane region" description="Helical" evidence="5">
    <location>
        <begin position="31"/>
        <end position="56"/>
    </location>
</feature>
<dbReference type="Pfam" id="PF00066">
    <property type="entry name" value="Notch"/>
    <property type="match status" value="1"/>
</dbReference>
<evidence type="ECO:0000256" key="5">
    <source>
        <dbReference type="SAM" id="Phobius"/>
    </source>
</evidence>
<evidence type="ECO:0000313" key="9">
    <source>
        <dbReference type="Proteomes" id="UP000332933"/>
    </source>
</evidence>
<accession>A0A485K340</accession>
<dbReference type="EMBL" id="CAADRA010000037">
    <property type="protein sequence ID" value="VFT77862.1"/>
    <property type="molecule type" value="Genomic_DNA"/>
</dbReference>
<evidence type="ECO:0000256" key="2">
    <source>
        <dbReference type="ARBA" id="ARBA00022737"/>
    </source>
</evidence>
<dbReference type="InterPro" id="IPR050216">
    <property type="entry name" value="LRR_domain-containing"/>
</dbReference>
<evidence type="ECO:0000313" key="7">
    <source>
        <dbReference type="EMBL" id="KAF0719986.1"/>
    </source>
</evidence>
<evidence type="ECO:0000256" key="1">
    <source>
        <dbReference type="ARBA" id="ARBA00022614"/>
    </source>
</evidence>
<dbReference type="OrthoDB" id="1055097at2759"/>
<keyword evidence="5" id="KW-1133">Transmembrane helix</keyword>
<proteinExistence type="predicted"/>
<protein>
    <submittedName>
        <fullName evidence="8">Aste57867_637 protein</fullName>
    </submittedName>
</protein>
<evidence type="ECO:0000256" key="3">
    <source>
        <dbReference type="ARBA" id="ARBA00023157"/>
    </source>
</evidence>
<feature type="transmembrane region" description="Helical" evidence="5">
    <location>
        <begin position="323"/>
        <end position="342"/>
    </location>
</feature>
<reference evidence="7" key="2">
    <citation type="submission" date="2019-06" db="EMBL/GenBank/DDBJ databases">
        <title>Genomics analysis of Aphanomyces spp. identifies a new class of oomycete effector associated with host adaptation.</title>
        <authorList>
            <person name="Gaulin E."/>
        </authorList>
    </citation>
    <scope>NUCLEOTIDE SEQUENCE</scope>
    <source>
        <strain evidence="7">CBS 578.67</strain>
    </source>
</reference>
<evidence type="ECO:0000313" key="8">
    <source>
        <dbReference type="EMBL" id="VFT77862.1"/>
    </source>
</evidence>
<dbReference type="AlphaFoldDB" id="A0A485K340"/>
<feature type="transmembrane region" description="Helical" evidence="5">
    <location>
        <begin position="251"/>
        <end position="275"/>
    </location>
</feature>
<keyword evidence="2" id="KW-0677">Repeat</keyword>
<gene>
    <name evidence="8" type="primary">Aste57867_637</name>
    <name evidence="7" type="ORF">As57867_000636</name>
    <name evidence="8" type="ORF">ASTE57867_637</name>
</gene>
<dbReference type="InterPro" id="IPR000800">
    <property type="entry name" value="Notch_dom"/>
</dbReference>
<keyword evidence="1" id="KW-0433">Leucine-rich repeat</keyword>
<keyword evidence="3" id="KW-1015">Disulfide bond</keyword>
<keyword evidence="9" id="KW-1185">Reference proteome</keyword>
<feature type="domain" description="LNR" evidence="6">
    <location>
        <begin position="627"/>
        <end position="655"/>
    </location>
</feature>
<dbReference type="PANTHER" id="PTHR48051:SF1">
    <property type="entry name" value="RAS SUPPRESSOR PROTEIN 1"/>
    <property type="match status" value="1"/>
</dbReference>
<dbReference type="EMBL" id="VJMH01000037">
    <property type="protein sequence ID" value="KAF0719986.1"/>
    <property type="molecule type" value="Genomic_DNA"/>
</dbReference>
<dbReference type="PANTHER" id="PTHR48051">
    <property type="match status" value="1"/>
</dbReference>
<keyword evidence="5" id="KW-0472">Membrane</keyword>